<sequence length="63" mass="6639">MSRFLRYTAPMDVIALAFYACVCGLLSAFAPQLSTFYVRLGVGAVVGIVAATVLPLIKVAMGN</sequence>
<keyword evidence="1" id="KW-1133">Transmembrane helix</keyword>
<accession>A0A1I0RIK4</accession>
<evidence type="ECO:0000256" key="1">
    <source>
        <dbReference type="SAM" id="Phobius"/>
    </source>
</evidence>
<feature type="transmembrane region" description="Helical" evidence="1">
    <location>
        <begin position="12"/>
        <end position="30"/>
    </location>
</feature>
<dbReference type="OrthoDB" id="8117327at2"/>
<name>A0A1I0RIK4_9RHOB</name>
<reference evidence="2 3" key="1">
    <citation type="submission" date="2016-10" db="EMBL/GenBank/DDBJ databases">
        <authorList>
            <person name="de Groot N.N."/>
        </authorList>
    </citation>
    <scope>NUCLEOTIDE SEQUENCE [LARGE SCALE GENOMIC DNA]</scope>
    <source>
        <strain evidence="2 3">DSM 17925</strain>
    </source>
</reference>
<keyword evidence="1" id="KW-0472">Membrane</keyword>
<dbReference type="EMBL" id="FOIZ01000002">
    <property type="protein sequence ID" value="SEW40790.1"/>
    <property type="molecule type" value="Genomic_DNA"/>
</dbReference>
<gene>
    <name evidence="2" type="ORF">SAMN04488515_2743</name>
</gene>
<protein>
    <submittedName>
        <fullName evidence="2">Uncharacterized protein</fullName>
    </submittedName>
</protein>
<keyword evidence="3" id="KW-1185">Reference proteome</keyword>
<evidence type="ECO:0000313" key="2">
    <source>
        <dbReference type="EMBL" id="SEW40790.1"/>
    </source>
</evidence>
<dbReference type="STRING" id="364200.SAMN04488515_2743"/>
<dbReference type="AlphaFoldDB" id="A0A1I0RIK4"/>
<evidence type="ECO:0000313" key="3">
    <source>
        <dbReference type="Proteomes" id="UP000199167"/>
    </source>
</evidence>
<dbReference type="Proteomes" id="UP000199167">
    <property type="component" value="Unassembled WGS sequence"/>
</dbReference>
<proteinExistence type="predicted"/>
<feature type="transmembrane region" description="Helical" evidence="1">
    <location>
        <begin position="36"/>
        <end position="57"/>
    </location>
</feature>
<dbReference type="RefSeq" id="WP_131801613.1">
    <property type="nucleotide sequence ID" value="NZ_FOIZ01000002.1"/>
</dbReference>
<keyword evidence="1" id="KW-0812">Transmembrane</keyword>
<organism evidence="2 3">
    <name type="scientific">Cognatiyoonia koreensis</name>
    <dbReference type="NCBI Taxonomy" id="364200"/>
    <lineage>
        <taxon>Bacteria</taxon>
        <taxon>Pseudomonadati</taxon>
        <taxon>Pseudomonadota</taxon>
        <taxon>Alphaproteobacteria</taxon>
        <taxon>Rhodobacterales</taxon>
        <taxon>Paracoccaceae</taxon>
        <taxon>Cognatiyoonia</taxon>
    </lineage>
</organism>